<feature type="compositionally biased region" description="Basic residues" evidence="2">
    <location>
        <begin position="576"/>
        <end position="586"/>
    </location>
</feature>
<evidence type="ECO:0000256" key="1">
    <source>
        <dbReference type="PROSITE-ProRule" id="PRU00042"/>
    </source>
</evidence>
<feature type="region of interest" description="Disordered" evidence="2">
    <location>
        <begin position="352"/>
        <end position="461"/>
    </location>
</feature>
<dbReference type="GO" id="GO:0005634">
    <property type="term" value="C:nucleus"/>
    <property type="evidence" value="ECO:0007669"/>
    <property type="project" value="TreeGrafter"/>
</dbReference>
<dbReference type="PANTHER" id="PTHR46179:SF19">
    <property type="entry name" value="C2H2 FINGER DOMAIN TRANSCRIPTION FACTOR (EUROFUNG)-RELATED"/>
    <property type="match status" value="1"/>
</dbReference>
<feature type="region of interest" description="Disordered" evidence="2">
    <location>
        <begin position="1"/>
        <end position="21"/>
    </location>
</feature>
<evidence type="ECO:0000256" key="2">
    <source>
        <dbReference type="SAM" id="MobiDB-lite"/>
    </source>
</evidence>
<feature type="compositionally biased region" description="Polar residues" evidence="2">
    <location>
        <begin position="515"/>
        <end position="546"/>
    </location>
</feature>
<dbReference type="SMART" id="SM00355">
    <property type="entry name" value="ZnF_C2H2"/>
    <property type="match status" value="3"/>
</dbReference>
<evidence type="ECO:0000313" key="5">
    <source>
        <dbReference type="Proteomes" id="UP001244011"/>
    </source>
</evidence>
<dbReference type="GeneID" id="85305325"/>
<dbReference type="PROSITE" id="PS50157">
    <property type="entry name" value="ZINC_FINGER_C2H2_2"/>
    <property type="match status" value="1"/>
</dbReference>
<dbReference type="PANTHER" id="PTHR46179">
    <property type="entry name" value="ZINC FINGER PROTEIN"/>
    <property type="match status" value="1"/>
</dbReference>
<dbReference type="InterPro" id="IPR013087">
    <property type="entry name" value="Znf_C2H2_type"/>
</dbReference>
<gene>
    <name evidence="4" type="ORF">QBC33DRAFT_146284</name>
</gene>
<dbReference type="GO" id="GO:0008270">
    <property type="term" value="F:zinc ion binding"/>
    <property type="evidence" value="ECO:0007669"/>
    <property type="project" value="UniProtKB-KW"/>
</dbReference>
<organism evidence="4 5">
    <name type="scientific">Phialemonium atrogriseum</name>
    <dbReference type="NCBI Taxonomy" id="1093897"/>
    <lineage>
        <taxon>Eukaryota</taxon>
        <taxon>Fungi</taxon>
        <taxon>Dikarya</taxon>
        <taxon>Ascomycota</taxon>
        <taxon>Pezizomycotina</taxon>
        <taxon>Sordariomycetes</taxon>
        <taxon>Sordariomycetidae</taxon>
        <taxon>Cephalothecales</taxon>
        <taxon>Cephalothecaceae</taxon>
        <taxon>Phialemonium</taxon>
    </lineage>
</organism>
<dbReference type="AlphaFoldDB" id="A0AAJ0C0S3"/>
<dbReference type="GO" id="GO:0006357">
    <property type="term" value="P:regulation of transcription by RNA polymerase II"/>
    <property type="evidence" value="ECO:0007669"/>
    <property type="project" value="TreeGrafter"/>
</dbReference>
<dbReference type="RefSeq" id="XP_060281789.1">
    <property type="nucleotide sequence ID" value="XM_060422138.1"/>
</dbReference>
<keyword evidence="5" id="KW-1185">Reference proteome</keyword>
<feature type="region of interest" description="Disordered" evidence="2">
    <location>
        <begin position="576"/>
        <end position="621"/>
    </location>
</feature>
<dbReference type="InterPro" id="IPR051061">
    <property type="entry name" value="Zinc_finger_trans_reg"/>
</dbReference>
<protein>
    <recommendedName>
        <fullName evidence="3">C2H2-type domain-containing protein</fullName>
    </recommendedName>
</protein>
<dbReference type="Proteomes" id="UP001244011">
    <property type="component" value="Unassembled WGS sequence"/>
</dbReference>
<feature type="compositionally biased region" description="Polar residues" evidence="2">
    <location>
        <begin position="242"/>
        <end position="261"/>
    </location>
</feature>
<feature type="compositionally biased region" description="Polar residues" evidence="2">
    <location>
        <begin position="412"/>
        <end position="431"/>
    </location>
</feature>
<keyword evidence="1" id="KW-0862">Zinc</keyword>
<accession>A0AAJ0C0S3</accession>
<keyword evidence="1" id="KW-0479">Metal-binding</keyword>
<feature type="compositionally biased region" description="Polar residues" evidence="2">
    <location>
        <begin position="352"/>
        <end position="364"/>
    </location>
</feature>
<reference evidence="4" key="1">
    <citation type="submission" date="2023-06" db="EMBL/GenBank/DDBJ databases">
        <title>Genome-scale phylogeny and comparative genomics of the fungal order Sordariales.</title>
        <authorList>
            <consortium name="Lawrence Berkeley National Laboratory"/>
            <person name="Hensen N."/>
            <person name="Bonometti L."/>
            <person name="Westerberg I."/>
            <person name="Brannstrom I.O."/>
            <person name="Guillou S."/>
            <person name="Cros-Aarteil S."/>
            <person name="Calhoun S."/>
            <person name="Haridas S."/>
            <person name="Kuo A."/>
            <person name="Mondo S."/>
            <person name="Pangilinan J."/>
            <person name="Riley R."/>
            <person name="Labutti K."/>
            <person name="Andreopoulos B."/>
            <person name="Lipzen A."/>
            <person name="Chen C."/>
            <person name="Yanf M."/>
            <person name="Daum C."/>
            <person name="Ng V."/>
            <person name="Clum A."/>
            <person name="Steindorff A."/>
            <person name="Ohm R."/>
            <person name="Martin F."/>
            <person name="Silar P."/>
            <person name="Natvig D."/>
            <person name="Lalanne C."/>
            <person name="Gautier V."/>
            <person name="Ament-Velasquez S.L."/>
            <person name="Kruys A."/>
            <person name="Hutchinson M.I."/>
            <person name="Powell A.J."/>
            <person name="Barry K."/>
            <person name="Miller A.N."/>
            <person name="Grigoriev I.V."/>
            <person name="Debuchy R."/>
            <person name="Gladieux P."/>
            <person name="Thoren M.H."/>
            <person name="Johannesson H."/>
        </authorList>
    </citation>
    <scope>NUCLEOTIDE SEQUENCE</scope>
    <source>
        <strain evidence="4">8032-3</strain>
    </source>
</reference>
<feature type="region of interest" description="Disordered" evidence="2">
    <location>
        <begin position="506"/>
        <end position="555"/>
    </location>
</feature>
<sequence length="696" mass="76309">MMLTHNHNHHRQQQQQQAQHQLQDQLFYGLHTSPYFGGNDFDLDADLDSISSSPVSTQSFLSQYSNVQGAPLSGIDNIATGAVPRRTQQVSLSDFPSSGYRAALDGGDEPSLFANNDPMHMDSWLPNTQLTPKSAARYSHNRDSSMSSLGSAGPASPYSHNTSNPQIAVTDSIDDFHGLPNGEDVQYHLAKSFQPSTHENFYANLSNYGPADASVNSARINMARVPRQRNERGFLPPPDFPRSQNRSRPASVASSIVSDSPATPAGEPEDVRRQKTCELLGGVDQFVFDSYSPFSDGAASNTVPKLDRTMTDVYNDELYNPNFNITSASPSQIPVTSSNDLFAQRLQAANSQRLSAVHSPVSTSPRDRSPFRHGSPLAPMPSHDFSAMPSTHMGFGSAQQLREQRKAEQDAQAMQQQLSGHTGTDTPQTISPKDAVLEFNSPDGDANFPLFPQQDSNGFDTSQLKGLAQMSQPFNNLQLDGSSFGNYVTHQLPTNLQVPQQYPFVPQQQPRQQNREPSMSNSSMAPSRLSSTESGQSEGVHSSSPQRPAGTSADGGTYTCTYHGCTLRFETPALLQKHKREGHRQSHGLGTQQRKPDVAGAGMTSNLLNSQAGPHRCDRINPSTGKSCNTIFSRPYDLTRHEDTIHNARKQKVRCDLCTDEKTFSRADALTRHYRVCHPDVEFPGKHRKRGGGQSV</sequence>
<feature type="compositionally biased region" description="Polar residues" evidence="2">
    <location>
        <begin position="603"/>
        <end position="612"/>
    </location>
</feature>
<comment type="caution">
    <text evidence="4">The sequence shown here is derived from an EMBL/GenBank/DDBJ whole genome shotgun (WGS) entry which is preliminary data.</text>
</comment>
<dbReference type="EMBL" id="MU839015">
    <property type="protein sequence ID" value="KAK1765576.1"/>
    <property type="molecule type" value="Genomic_DNA"/>
</dbReference>
<feature type="compositionally biased region" description="Basic residues" evidence="2">
    <location>
        <begin position="1"/>
        <end position="12"/>
    </location>
</feature>
<proteinExistence type="predicted"/>
<keyword evidence="1" id="KW-0863">Zinc-finger</keyword>
<feature type="region of interest" description="Disordered" evidence="2">
    <location>
        <begin position="132"/>
        <end position="166"/>
    </location>
</feature>
<dbReference type="PROSITE" id="PS00028">
    <property type="entry name" value="ZINC_FINGER_C2H2_1"/>
    <property type="match status" value="1"/>
</dbReference>
<dbReference type="Gene3D" id="3.30.160.60">
    <property type="entry name" value="Classic Zinc Finger"/>
    <property type="match status" value="1"/>
</dbReference>
<feature type="domain" description="C2H2-type" evidence="3">
    <location>
        <begin position="615"/>
        <end position="651"/>
    </location>
</feature>
<evidence type="ECO:0000259" key="3">
    <source>
        <dbReference type="PROSITE" id="PS50157"/>
    </source>
</evidence>
<evidence type="ECO:0000313" key="4">
    <source>
        <dbReference type="EMBL" id="KAK1765576.1"/>
    </source>
</evidence>
<feature type="region of interest" description="Disordered" evidence="2">
    <location>
        <begin position="225"/>
        <end position="271"/>
    </location>
</feature>
<name>A0AAJ0C0S3_9PEZI</name>